<dbReference type="PANTHER" id="PTHR23028">
    <property type="entry name" value="ACETYLTRANSFERASE"/>
    <property type="match status" value="1"/>
</dbReference>
<accession>A0ABT2AB09</accession>
<organism evidence="3 4">
    <name type="scientific">Massilia norwichensis</name>
    <dbReference type="NCBI Taxonomy" id="1442366"/>
    <lineage>
        <taxon>Bacteria</taxon>
        <taxon>Pseudomonadati</taxon>
        <taxon>Pseudomonadota</taxon>
        <taxon>Betaproteobacteria</taxon>
        <taxon>Burkholderiales</taxon>
        <taxon>Oxalobacteraceae</taxon>
        <taxon>Telluria group</taxon>
        <taxon>Massilia</taxon>
    </lineage>
</organism>
<feature type="transmembrane region" description="Helical" evidence="1">
    <location>
        <begin position="128"/>
        <end position="149"/>
    </location>
</feature>
<feature type="transmembrane region" description="Helical" evidence="1">
    <location>
        <begin position="331"/>
        <end position="349"/>
    </location>
</feature>
<keyword evidence="3" id="KW-0012">Acyltransferase</keyword>
<feature type="transmembrane region" description="Helical" evidence="1">
    <location>
        <begin position="294"/>
        <end position="311"/>
    </location>
</feature>
<gene>
    <name evidence="3" type="ORF">NX782_18850</name>
</gene>
<dbReference type="InterPro" id="IPR002656">
    <property type="entry name" value="Acyl_transf_3_dom"/>
</dbReference>
<keyword evidence="3" id="KW-0808">Transferase</keyword>
<dbReference type="GO" id="GO:0016746">
    <property type="term" value="F:acyltransferase activity"/>
    <property type="evidence" value="ECO:0007669"/>
    <property type="project" value="UniProtKB-KW"/>
</dbReference>
<dbReference type="RefSeq" id="WP_258847022.1">
    <property type="nucleotide sequence ID" value="NZ_JANUGX010000025.1"/>
</dbReference>
<evidence type="ECO:0000313" key="3">
    <source>
        <dbReference type="EMBL" id="MCS0591252.1"/>
    </source>
</evidence>
<dbReference type="Proteomes" id="UP001205560">
    <property type="component" value="Unassembled WGS sequence"/>
</dbReference>
<dbReference type="EMBL" id="JANUGX010000025">
    <property type="protein sequence ID" value="MCS0591252.1"/>
    <property type="molecule type" value="Genomic_DNA"/>
</dbReference>
<keyword evidence="1" id="KW-0812">Transmembrane</keyword>
<dbReference type="Pfam" id="PF01757">
    <property type="entry name" value="Acyl_transf_3"/>
    <property type="match status" value="1"/>
</dbReference>
<protein>
    <submittedName>
        <fullName evidence="3">Acyltransferase</fullName>
    </submittedName>
</protein>
<dbReference type="InterPro" id="IPR050879">
    <property type="entry name" value="Acyltransferase_3"/>
</dbReference>
<proteinExistence type="predicted"/>
<feature type="transmembrane region" description="Helical" evidence="1">
    <location>
        <begin position="42"/>
        <end position="63"/>
    </location>
</feature>
<feature type="transmembrane region" description="Helical" evidence="1">
    <location>
        <begin position="83"/>
        <end position="108"/>
    </location>
</feature>
<keyword evidence="4" id="KW-1185">Reference proteome</keyword>
<feature type="domain" description="Acyltransferase 3" evidence="2">
    <location>
        <begin position="11"/>
        <end position="348"/>
    </location>
</feature>
<feature type="transmembrane region" description="Helical" evidence="1">
    <location>
        <begin position="156"/>
        <end position="177"/>
    </location>
</feature>
<feature type="transmembrane region" description="Helical" evidence="1">
    <location>
        <begin position="221"/>
        <end position="240"/>
    </location>
</feature>
<evidence type="ECO:0000259" key="2">
    <source>
        <dbReference type="Pfam" id="PF01757"/>
    </source>
</evidence>
<feature type="transmembrane region" description="Helical" evidence="1">
    <location>
        <begin position="197"/>
        <end position="214"/>
    </location>
</feature>
<evidence type="ECO:0000313" key="4">
    <source>
        <dbReference type="Proteomes" id="UP001205560"/>
    </source>
</evidence>
<dbReference type="PANTHER" id="PTHR23028:SF53">
    <property type="entry name" value="ACYL_TRANSF_3 DOMAIN-CONTAINING PROTEIN"/>
    <property type="match status" value="1"/>
</dbReference>
<reference evidence="3 4" key="1">
    <citation type="submission" date="2022-08" db="EMBL/GenBank/DDBJ databases">
        <title>Reclassification of Massilia species as members of the genera Telluria, Duganella, Pseudoduganella, Mokoshia gen. nov. and Zemynaea gen. nov. using orthogonal and non-orthogonal genome-based approaches.</title>
        <authorList>
            <person name="Bowman J.P."/>
        </authorList>
    </citation>
    <scope>NUCLEOTIDE SEQUENCE [LARGE SCALE GENOMIC DNA]</scope>
    <source>
        <strain evidence="3 4">LMG 28164</strain>
    </source>
</reference>
<sequence>MTDHRPTPYVYGLDLVRFLCTLMVCAFHLTWHNPQMVSTMPFGWIGVQIFFVISGVVIANSAARATPLQFLRSRFLRLYPAAWLAAIVNFGLLLAVPVATFGAVGVWVDPSLKGLAFSLALLGNTFLTSAYWTLPIELAFYALILLSIVGGGARRFVAVARLLVVASLPYVVFLFAATRSAGALGWFDFGYGPKNMLLLRHGIYFATGMYFWLLNSRHRLAGIDWLLLALALAGAGLEIHTRAAQIVSSYAVGAHGPLSIGFLVAGALAIFAACTCAIFVALRHAQAWVPPARLATLVRTLGLVTYPFYLLHEILGGFMLHAGLSRGLPHAAALALAMAAVGVVAWLIARHGEPVLRRAIGNAFGGNKASARAGVKF</sequence>
<keyword evidence="1" id="KW-0472">Membrane</keyword>
<name>A0ABT2AB09_9BURK</name>
<comment type="caution">
    <text evidence="3">The sequence shown here is derived from an EMBL/GenBank/DDBJ whole genome shotgun (WGS) entry which is preliminary data.</text>
</comment>
<feature type="transmembrane region" description="Helical" evidence="1">
    <location>
        <begin position="9"/>
        <end position="30"/>
    </location>
</feature>
<keyword evidence="1" id="KW-1133">Transmembrane helix</keyword>
<evidence type="ECO:0000256" key="1">
    <source>
        <dbReference type="SAM" id="Phobius"/>
    </source>
</evidence>
<feature type="transmembrane region" description="Helical" evidence="1">
    <location>
        <begin position="260"/>
        <end position="282"/>
    </location>
</feature>